<dbReference type="Gene3D" id="3.40.50.150">
    <property type="entry name" value="Vaccinia Virus protein VP39"/>
    <property type="match status" value="1"/>
</dbReference>
<organism evidence="4">
    <name type="scientific">Caldilineaceae bacterium SB0662_bin_9</name>
    <dbReference type="NCBI Taxonomy" id="2605258"/>
    <lineage>
        <taxon>Bacteria</taxon>
        <taxon>Bacillati</taxon>
        <taxon>Chloroflexota</taxon>
        <taxon>Caldilineae</taxon>
        <taxon>Caldilineales</taxon>
        <taxon>Caldilineaceae</taxon>
    </lineage>
</organism>
<dbReference type="Pfam" id="PF13649">
    <property type="entry name" value="Methyltransf_25"/>
    <property type="match status" value="1"/>
</dbReference>
<keyword evidence="2 4" id="KW-0808">Transferase</keyword>
<evidence type="ECO:0000259" key="3">
    <source>
        <dbReference type="Pfam" id="PF13649"/>
    </source>
</evidence>
<dbReference type="InterPro" id="IPR051052">
    <property type="entry name" value="Diverse_substrate_MTase"/>
</dbReference>
<gene>
    <name evidence="4" type="ORF">F4Y08_06670</name>
</gene>
<dbReference type="AlphaFoldDB" id="A0A6B1DRV8"/>
<feature type="domain" description="Methyltransferase" evidence="3">
    <location>
        <begin position="70"/>
        <end position="162"/>
    </location>
</feature>
<dbReference type="GO" id="GO:0008168">
    <property type="term" value="F:methyltransferase activity"/>
    <property type="evidence" value="ECO:0007669"/>
    <property type="project" value="UniProtKB-KW"/>
</dbReference>
<reference evidence="4" key="1">
    <citation type="submission" date="2019-09" db="EMBL/GenBank/DDBJ databases">
        <title>Characterisation of the sponge microbiome using genome-centric metagenomics.</title>
        <authorList>
            <person name="Engelberts J.P."/>
            <person name="Robbins S.J."/>
            <person name="De Goeij J.M."/>
            <person name="Aranda M."/>
            <person name="Bell S.C."/>
            <person name="Webster N.S."/>
        </authorList>
    </citation>
    <scope>NUCLEOTIDE SEQUENCE</scope>
    <source>
        <strain evidence="4">SB0662_bin_9</strain>
    </source>
</reference>
<dbReference type="PANTHER" id="PTHR44942">
    <property type="entry name" value="METHYLTRANSF_11 DOMAIN-CONTAINING PROTEIN"/>
    <property type="match status" value="1"/>
</dbReference>
<dbReference type="EMBL" id="VXPY01000041">
    <property type="protein sequence ID" value="MYD90008.1"/>
    <property type="molecule type" value="Genomic_DNA"/>
</dbReference>
<evidence type="ECO:0000256" key="2">
    <source>
        <dbReference type="ARBA" id="ARBA00022679"/>
    </source>
</evidence>
<dbReference type="InterPro" id="IPR041698">
    <property type="entry name" value="Methyltransf_25"/>
</dbReference>
<sequence>MELAAQVADSLVAIRFSIQNEVHFPLSDSSVQAQFGANAAFYVTHETHAKGASLVRLVEVLPLRPEWEALDVATGAGHTAFALAPHVRRVLATDLTPEMLAEARQLGTERGISNVDFELARAEELPFNDSRFDLVTCRIAPHHFDSIPAFLERSRAVLRPGGSLVVIDNLVPDGSGGGYVNAFEKLRDPSHAACLSDRQWREALDAAGFELRHREVLGKRMKFGAWASRHDERMQGFLKSLLMAATTEARGLLQPRTVDGELTFGLHEGFYWAEARA</sequence>
<accession>A0A6B1DRV8</accession>
<proteinExistence type="predicted"/>
<keyword evidence="1 4" id="KW-0489">Methyltransferase</keyword>
<protein>
    <submittedName>
        <fullName evidence="4">Methyltransferase domain-containing protein</fullName>
    </submittedName>
</protein>
<dbReference type="PANTHER" id="PTHR44942:SF4">
    <property type="entry name" value="METHYLTRANSFERASE TYPE 11 DOMAIN-CONTAINING PROTEIN"/>
    <property type="match status" value="1"/>
</dbReference>
<dbReference type="CDD" id="cd02440">
    <property type="entry name" value="AdoMet_MTases"/>
    <property type="match status" value="1"/>
</dbReference>
<comment type="caution">
    <text evidence="4">The sequence shown here is derived from an EMBL/GenBank/DDBJ whole genome shotgun (WGS) entry which is preliminary data.</text>
</comment>
<dbReference type="InterPro" id="IPR029063">
    <property type="entry name" value="SAM-dependent_MTases_sf"/>
</dbReference>
<dbReference type="SUPFAM" id="SSF53335">
    <property type="entry name" value="S-adenosyl-L-methionine-dependent methyltransferases"/>
    <property type="match status" value="1"/>
</dbReference>
<evidence type="ECO:0000256" key="1">
    <source>
        <dbReference type="ARBA" id="ARBA00022603"/>
    </source>
</evidence>
<dbReference type="GO" id="GO:0032259">
    <property type="term" value="P:methylation"/>
    <property type="evidence" value="ECO:0007669"/>
    <property type="project" value="UniProtKB-KW"/>
</dbReference>
<name>A0A6B1DRV8_9CHLR</name>
<evidence type="ECO:0000313" key="4">
    <source>
        <dbReference type="EMBL" id="MYD90008.1"/>
    </source>
</evidence>